<dbReference type="Pfam" id="PF13489">
    <property type="entry name" value="Methyltransf_23"/>
    <property type="match status" value="1"/>
</dbReference>
<dbReference type="EMBL" id="LR796341">
    <property type="protein sequence ID" value="CAB4138108.1"/>
    <property type="molecule type" value="Genomic_DNA"/>
</dbReference>
<protein>
    <submittedName>
        <fullName evidence="1">AdoMet_MTases domain containing protein</fullName>
    </submittedName>
</protein>
<dbReference type="InterPro" id="IPR029063">
    <property type="entry name" value="SAM-dependent_MTases_sf"/>
</dbReference>
<accession>A0A6J5LUJ6</accession>
<dbReference type="CDD" id="cd02440">
    <property type="entry name" value="AdoMet_MTases"/>
    <property type="match status" value="1"/>
</dbReference>
<organism evidence="1">
    <name type="scientific">uncultured Caudovirales phage</name>
    <dbReference type="NCBI Taxonomy" id="2100421"/>
    <lineage>
        <taxon>Viruses</taxon>
        <taxon>Duplodnaviria</taxon>
        <taxon>Heunggongvirae</taxon>
        <taxon>Uroviricota</taxon>
        <taxon>Caudoviricetes</taxon>
        <taxon>Peduoviridae</taxon>
        <taxon>Maltschvirus</taxon>
        <taxon>Maltschvirus maltsch</taxon>
    </lineage>
</organism>
<dbReference type="SUPFAM" id="SSF53335">
    <property type="entry name" value="S-adenosyl-L-methionine-dependent methyltransferases"/>
    <property type="match status" value="1"/>
</dbReference>
<name>A0A6J5LUJ6_9CAUD</name>
<reference evidence="1" key="1">
    <citation type="submission" date="2020-04" db="EMBL/GenBank/DDBJ databases">
        <authorList>
            <person name="Chiriac C."/>
            <person name="Salcher M."/>
            <person name="Ghai R."/>
            <person name="Kavagutti S V."/>
        </authorList>
    </citation>
    <scope>NUCLEOTIDE SEQUENCE</scope>
</reference>
<proteinExistence type="predicted"/>
<evidence type="ECO:0000313" key="1">
    <source>
        <dbReference type="EMBL" id="CAB4138108.1"/>
    </source>
</evidence>
<sequence>MARSSKNGKAWTKQRIAELITQPSNILDIGCGQGTYKNLFLDNETIASSNWVAVEVWEPYIRKYALEEKYNRVINQDARTLPWAELEAWDLVFMGDVLEHMTKEESQALVDSALNYAKWILISIPIVYLPQGADHGNQYEIHVKPDWSDEEVRESFPNIVEHHVEGIIGVYLLKGRV</sequence>
<dbReference type="Gene3D" id="3.40.50.150">
    <property type="entry name" value="Vaccinia Virus protein VP39"/>
    <property type="match status" value="1"/>
</dbReference>
<gene>
    <name evidence="1" type="ORF">UFOVP328_301</name>
</gene>